<evidence type="ECO:0000313" key="2">
    <source>
        <dbReference type="EMBL" id="CAI9294117.1"/>
    </source>
</evidence>
<reference evidence="2" key="1">
    <citation type="submission" date="2023-04" db="EMBL/GenBank/DDBJ databases">
        <authorList>
            <person name="Vijverberg K."/>
            <person name="Xiong W."/>
            <person name="Schranz E."/>
        </authorList>
    </citation>
    <scope>NUCLEOTIDE SEQUENCE</scope>
</reference>
<accession>A0AA36EFV9</accession>
<sequence length="95" mass="11159">MELDYEDSEFDEESEKGDDIKETHSELYPLGIIPDEHTLQGRNTNYICSLEEEVANLKPRLFTTEARAVRAEQKEDEITREMSELVELRVRHFSI</sequence>
<organism evidence="2 3">
    <name type="scientific">Lactuca saligna</name>
    <name type="common">Willowleaf lettuce</name>
    <dbReference type="NCBI Taxonomy" id="75948"/>
    <lineage>
        <taxon>Eukaryota</taxon>
        <taxon>Viridiplantae</taxon>
        <taxon>Streptophyta</taxon>
        <taxon>Embryophyta</taxon>
        <taxon>Tracheophyta</taxon>
        <taxon>Spermatophyta</taxon>
        <taxon>Magnoliopsida</taxon>
        <taxon>eudicotyledons</taxon>
        <taxon>Gunneridae</taxon>
        <taxon>Pentapetalae</taxon>
        <taxon>asterids</taxon>
        <taxon>campanulids</taxon>
        <taxon>Asterales</taxon>
        <taxon>Asteraceae</taxon>
        <taxon>Cichorioideae</taxon>
        <taxon>Cichorieae</taxon>
        <taxon>Lactucinae</taxon>
        <taxon>Lactuca</taxon>
    </lineage>
</organism>
<evidence type="ECO:0000256" key="1">
    <source>
        <dbReference type="SAM" id="MobiDB-lite"/>
    </source>
</evidence>
<keyword evidence="3" id="KW-1185">Reference proteome</keyword>
<dbReference type="Proteomes" id="UP001177003">
    <property type="component" value="Chromosome 7"/>
</dbReference>
<feature type="region of interest" description="Disordered" evidence="1">
    <location>
        <begin position="1"/>
        <end position="22"/>
    </location>
</feature>
<proteinExistence type="predicted"/>
<feature type="compositionally biased region" description="Acidic residues" evidence="1">
    <location>
        <begin position="1"/>
        <end position="16"/>
    </location>
</feature>
<evidence type="ECO:0000313" key="3">
    <source>
        <dbReference type="Proteomes" id="UP001177003"/>
    </source>
</evidence>
<dbReference type="AlphaFoldDB" id="A0AA36EFV9"/>
<protein>
    <submittedName>
        <fullName evidence="2">Uncharacterized protein</fullName>
    </submittedName>
</protein>
<name>A0AA36EFV9_LACSI</name>
<dbReference type="EMBL" id="OX465083">
    <property type="protein sequence ID" value="CAI9294117.1"/>
    <property type="molecule type" value="Genomic_DNA"/>
</dbReference>
<gene>
    <name evidence="2" type="ORF">LSALG_LOCUS33107</name>
</gene>